<protein>
    <recommendedName>
        <fullName evidence="5">Lipoprotein</fullName>
    </recommendedName>
</protein>
<reference evidence="3" key="1">
    <citation type="submission" date="2022-03" db="EMBL/GenBank/DDBJ databases">
        <title>Identification of a novel bacterium isolated from mangrove sediments.</title>
        <authorList>
            <person name="Pan X."/>
        </authorList>
    </citation>
    <scope>NUCLEOTIDE SEQUENCE</scope>
    <source>
        <strain evidence="3">B1949</strain>
    </source>
</reference>
<feature type="chain" id="PRO_5046507166" description="Lipoprotein" evidence="2">
    <location>
        <begin position="20"/>
        <end position="119"/>
    </location>
</feature>
<dbReference type="EMBL" id="JALHLF010000078">
    <property type="protein sequence ID" value="MCJ2184113.1"/>
    <property type="molecule type" value="Genomic_DNA"/>
</dbReference>
<evidence type="ECO:0000256" key="2">
    <source>
        <dbReference type="SAM" id="SignalP"/>
    </source>
</evidence>
<dbReference type="RefSeq" id="WP_244022617.1">
    <property type="nucleotide sequence ID" value="NZ_JALHLF010000078.1"/>
</dbReference>
<gene>
    <name evidence="3" type="ORF">MTR62_15645</name>
</gene>
<accession>A0ABT0BH05</accession>
<evidence type="ECO:0000313" key="4">
    <source>
        <dbReference type="Proteomes" id="UP001162881"/>
    </source>
</evidence>
<keyword evidence="4" id="KW-1185">Reference proteome</keyword>
<proteinExistence type="predicted"/>
<sequence>MSRAAQRPRASLAPVAALAALLAAGALLGGCHDKKKDPVSADAAQGAELLPRSVTDAMPAYDTVRSKAPLVEPSAPAAHAGSAAVTPDVDDDGPDDGADLPQGEPEEPAPMVETTPGAG</sequence>
<feature type="compositionally biased region" description="Acidic residues" evidence="1">
    <location>
        <begin position="88"/>
        <end position="98"/>
    </location>
</feature>
<evidence type="ECO:0000313" key="3">
    <source>
        <dbReference type="EMBL" id="MCJ2184113.1"/>
    </source>
</evidence>
<feature type="region of interest" description="Disordered" evidence="1">
    <location>
        <begin position="53"/>
        <end position="119"/>
    </location>
</feature>
<feature type="signal peptide" evidence="2">
    <location>
        <begin position="1"/>
        <end position="19"/>
    </location>
</feature>
<comment type="caution">
    <text evidence="3">The sequence shown here is derived from an EMBL/GenBank/DDBJ whole genome shotgun (WGS) entry which is preliminary data.</text>
</comment>
<dbReference type="PROSITE" id="PS51257">
    <property type="entry name" value="PROKAR_LIPOPROTEIN"/>
    <property type="match status" value="1"/>
</dbReference>
<dbReference type="Proteomes" id="UP001162881">
    <property type="component" value="Unassembled WGS sequence"/>
</dbReference>
<evidence type="ECO:0008006" key="5">
    <source>
        <dbReference type="Google" id="ProtNLM"/>
    </source>
</evidence>
<feature type="compositionally biased region" description="Low complexity" evidence="1">
    <location>
        <begin position="73"/>
        <end position="87"/>
    </location>
</feature>
<organism evidence="3 4">
    <name type="scientific">Novosphingobium organovorum</name>
    <dbReference type="NCBI Taxonomy" id="2930092"/>
    <lineage>
        <taxon>Bacteria</taxon>
        <taxon>Pseudomonadati</taxon>
        <taxon>Pseudomonadota</taxon>
        <taxon>Alphaproteobacteria</taxon>
        <taxon>Sphingomonadales</taxon>
        <taxon>Sphingomonadaceae</taxon>
        <taxon>Novosphingobium</taxon>
    </lineage>
</organism>
<keyword evidence="2" id="KW-0732">Signal</keyword>
<name>A0ABT0BH05_9SPHN</name>
<evidence type="ECO:0000256" key="1">
    <source>
        <dbReference type="SAM" id="MobiDB-lite"/>
    </source>
</evidence>